<feature type="signal peptide" evidence="9">
    <location>
        <begin position="1"/>
        <end position="24"/>
    </location>
</feature>
<feature type="domain" description="Subtilisin-like protease fibronectin type-III" evidence="13">
    <location>
        <begin position="672"/>
        <end position="773"/>
    </location>
</feature>
<evidence type="ECO:0000259" key="12">
    <source>
        <dbReference type="Pfam" id="PF05922"/>
    </source>
</evidence>
<dbReference type="SUPFAM" id="SSF52743">
    <property type="entry name" value="Subtilisin-like"/>
    <property type="match status" value="1"/>
</dbReference>
<proteinExistence type="inferred from homology"/>
<evidence type="ECO:0000256" key="7">
    <source>
        <dbReference type="PROSITE-ProRule" id="PRU01240"/>
    </source>
</evidence>
<feature type="active site" description="Charge relay system" evidence="6 7">
    <location>
        <position position="149"/>
    </location>
</feature>
<dbReference type="CDD" id="cd02120">
    <property type="entry name" value="PA_subtilisin_like"/>
    <property type="match status" value="1"/>
</dbReference>
<feature type="active site" description="Charge relay system" evidence="6 7">
    <location>
        <position position="218"/>
    </location>
</feature>
<dbReference type="PROSITE" id="PS51892">
    <property type="entry name" value="SUBTILASE"/>
    <property type="match status" value="1"/>
</dbReference>
<evidence type="ECO:0000313" key="14">
    <source>
        <dbReference type="EMBL" id="MQM04607.1"/>
    </source>
</evidence>
<dbReference type="PANTHER" id="PTHR10795">
    <property type="entry name" value="PROPROTEIN CONVERTASE SUBTILISIN/KEXIN"/>
    <property type="match status" value="1"/>
</dbReference>
<organism evidence="14 15">
    <name type="scientific">Colocasia esculenta</name>
    <name type="common">Wild taro</name>
    <name type="synonym">Arum esculentum</name>
    <dbReference type="NCBI Taxonomy" id="4460"/>
    <lineage>
        <taxon>Eukaryota</taxon>
        <taxon>Viridiplantae</taxon>
        <taxon>Streptophyta</taxon>
        <taxon>Embryophyta</taxon>
        <taxon>Tracheophyta</taxon>
        <taxon>Spermatophyta</taxon>
        <taxon>Magnoliopsida</taxon>
        <taxon>Liliopsida</taxon>
        <taxon>Araceae</taxon>
        <taxon>Aroideae</taxon>
        <taxon>Colocasieae</taxon>
        <taxon>Colocasia</taxon>
    </lineage>
</organism>
<dbReference type="FunFam" id="3.40.50.200:FF:000006">
    <property type="entry name" value="Subtilisin-like protease SBT1.5"/>
    <property type="match status" value="1"/>
</dbReference>
<evidence type="ECO:0000259" key="13">
    <source>
        <dbReference type="Pfam" id="PF17766"/>
    </source>
</evidence>
<evidence type="ECO:0000313" key="15">
    <source>
        <dbReference type="Proteomes" id="UP000652761"/>
    </source>
</evidence>
<dbReference type="PROSITE" id="PS00138">
    <property type="entry name" value="SUBTILASE_SER"/>
    <property type="match status" value="1"/>
</dbReference>
<comment type="caution">
    <text evidence="14">The sequence shown here is derived from an EMBL/GenBank/DDBJ whole genome shotgun (WGS) entry which is preliminary data.</text>
</comment>
<dbReference type="Proteomes" id="UP000652761">
    <property type="component" value="Unassembled WGS sequence"/>
</dbReference>
<accession>A0A843WB15</accession>
<feature type="chain" id="PRO_5032453017" description="CO(2)-response secreted protease" evidence="9">
    <location>
        <begin position="25"/>
        <end position="789"/>
    </location>
</feature>
<evidence type="ECO:0000256" key="1">
    <source>
        <dbReference type="ARBA" id="ARBA00011073"/>
    </source>
</evidence>
<feature type="region of interest" description="Disordered" evidence="8">
    <location>
        <begin position="198"/>
        <end position="226"/>
    </location>
</feature>
<keyword evidence="4 7" id="KW-0378">Hydrolase</keyword>
<dbReference type="PRINTS" id="PR00723">
    <property type="entry name" value="SUBTILISIN"/>
</dbReference>
<feature type="domain" description="Peptidase S8/S53" evidence="10">
    <location>
        <begin position="514"/>
        <end position="595"/>
    </location>
</feature>
<feature type="domain" description="Peptidase S8/S53" evidence="10">
    <location>
        <begin position="142"/>
        <end position="378"/>
    </location>
</feature>
<protein>
    <recommendedName>
        <fullName evidence="16">CO(2)-response secreted protease</fullName>
    </recommendedName>
</protein>
<dbReference type="InterPro" id="IPR003137">
    <property type="entry name" value="PA_domain"/>
</dbReference>
<evidence type="ECO:0000259" key="11">
    <source>
        <dbReference type="Pfam" id="PF02225"/>
    </source>
</evidence>
<gene>
    <name evidence="14" type="ORF">Taro_037409</name>
</gene>
<keyword evidence="2 7" id="KW-0645">Protease</keyword>
<dbReference type="Pfam" id="PF05922">
    <property type="entry name" value="Inhibitor_I9"/>
    <property type="match status" value="1"/>
</dbReference>
<feature type="active site" description="Charge relay system" evidence="6 7">
    <location>
        <position position="554"/>
    </location>
</feature>
<evidence type="ECO:0000256" key="9">
    <source>
        <dbReference type="SAM" id="SignalP"/>
    </source>
</evidence>
<feature type="domain" description="PA" evidence="11">
    <location>
        <begin position="401"/>
        <end position="472"/>
    </location>
</feature>
<keyword evidence="3 9" id="KW-0732">Signal</keyword>
<evidence type="ECO:0000256" key="3">
    <source>
        <dbReference type="ARBA" id="ARBA00022729"/>
    </source>
</evidence>
<dbReference type="OrthoDB" id="10256524at2759"/>
<name>A0A843WB15_COLES</name>
<dbReference type="InterPro" id="IPR037045">
    <property type="entry name" value="S8pro/Inhibitor_I9_sf"/>
</dbReference>
<dbReference type="Pfam" id="PF02225">
    <property type="entry name" value="PA"/>
    <property type="match status" value="1"/>
</dbReference>
<keyword evidence="5 7" id="KW-0720">Serine protease</keyword>
<dbReference type="InterPro" id="IPR023828">
    <property type="entry name" value="Peptidase_S8_Ser-AS"/>
</dbReference>
<dbReference type="InterPro" id="IPR036852">
    <property type="entry name" value="Peptidase_S8/S53_dom_sf"/>
</dbReference>
<dbReference type="FunFam" id="3.50.30.30:FF:000005">
    <property type="entry name" value="subtilisin-like protease SBT1.5"/>
    <property type="match status" value="1"/>
</dbReference>
<comment type="similarity">
    <text evidence="1 7">Belongs to the peptidase S8 family.</text>
</comment>
<keyword evidence="15" id="KW-1185">Reference proteome</keyword>
<evidence type="ECO:0000256" key="4">
    <source>
        <dbReference type="ARBA" id="ARBA00022801"/>
    </source>
</evidence>
<evidence type="ECO:0008006" key="16">
    <source>
        <dbReference type="Google" id="ProtNLM"/>
    </source>
</evidence>
<reference evidence="14" key="1">
    <citation type="submission" date="2017-07" db="EMBL/GenBank/DDBJ databases">
        <title>Taro Niue Genome Assembly and Annotation.</title>
        <authorList>
            <person name="Atibalentja N."/>
            <person name="Keating K."/>
            <person name="Fields C.J."/>
        </authorList>
    </citation>
    <scope>NUCLEOTIDE SEQUENCE</scope>
    <source>
        <strain evidence="14">Niue_2</strain>
        <tissue evidence="14">Leaf</tissue>
    </source>
</reference>
<dbReference type="InterPro" id="IPR045051">
    <property type="entry name" value="SBT"/>
</dbReference>
<evidence type="ECO:0000259" key="10">
    <source>
        <dbReference type="Pfam" id="PF00082"/>
    </source>
</evidence>
<dbReference type="CDD" id="cd04852">
    <property type="entry name" value="Peptidases_S8_3"/>
    <property type="match status" value="1"/>
</dbReference>
<feature type="domain" description="Inhibitor I9" evidence="12">
    <location>
        <begin position="30"/>
        <end position="109"/>
    </location>
</feature>
<dbReference type="Pfam" id="PF00082">
    <property type="entry name" value="Peptidase_S8"/>
    <property type="match status" value="2"/>
</dbReference>
<dbReference type="InterPro" id="IPR000209">
    <property type="entry name" value="Peptidase_S8/S53_dom"/>
</dbReference>
<dbReference type="InterPro" id="IPR015500">
    <property type="entry name" value="Peptidase_S8_subtilisin-rel"/>
</dbReference>
<dbReference type="GO" id="GO:0006508">
    <property type="term" value="P:proteolysis"/>
    <property type="evidence" value="ECO:0007669"/>
    <property type="project" value="UniProtKB-KW"/>
</dbReference>
<dbReference type="Gene3D" id="2.60.40.2310">
    <property type="match status" value="1"/>
</dbReference>
<evidence type="ECO:0000256" key="5">
    <source>
        <dbReference type="ARBA" id="ARBA00022825"/>
    </source>
</evidence>
<dbReference type="EMBL" id="NMUH01003252">
    <property type="protein sequence ID" value="MQM04607.1"/>
    <property type="molecule type" value="Genomic_DNA"/>
</dbReference>
<dbReference type="Pfam" id="PF17766">
    <property type="entry name" value="fn3_6"/>
    <property type="match status" value="1"/>
</dbReference>
<dbReference type="InterPro" id="IPR041469">
    <property type="entry name" value="Subtilisin-like_FN3"/>
</dbReference>
<evidence type="ECO:0000256" key="2">
    <source>
        <dbReference type="ARBA" id="ARBA00022670"/>
    </source>
</evidence>
<dbReference type="Gene3D" id="3.50.30.30">
    <property type="match status" value="1"/>
</dbReference>
<dbReference type="Gene3D" id="3.40.50.200">
    <property type="entry name" value="Peptidase S8/S53 domain"/>
    <property type="match status" value="1"/>
</dbReference>
<dbReference type="AlphaFoldDB" id="A0A843WB15"/>
<dbReference type="InterPro" id="IPR010259">
    <property type="entry name" value="S8pro/Inhibitor_I9"/>
</dbReference>
<evidence type="ECO:0000256" key="8">
    <source>
        <dbReference type="SAM" id="MobiDB-lite"/>
    </source>
</evidence>
<dbReference type="GO" id="GO:0004252">
    <property type="term" value="F:serine-type endopeptidase activity"/>
    <property type="evidence" value="ECO:0007669"/>
    <property type="project" value="UniProtKB-UniRule"/>
</dbReference>
<sequence>MSAGLHLFSHVLVLFLAFCVHAGAEDGRRVYVVYMGAGHPAASPGSLEQQHLQLLASVVSKTRADKALVRSYRYGFSGFAAKLSKEEALAVSKKPGVVSVFADPVLQLHTTRSWDFLRQSSVETDSRPASEDGAPVAGGTADTIIGLLDTGIWPESESFNDRGMGEIPAQWKGKCEEAQDFKPSNCNRKLIGARSYDGPTAEPAASVSVQSPRDTIGHGTHTASTAAGSPVSGASYYGLAAGVAKGGSTSSRLAMYKVCGPFGCAGSKILAGFDDAIGDGVDVLSLSLGASSLQIPDFATDPIAIGSFHAVTKGITVVCSAGNSGPNSGTVVNGAPWILTVAATTIDRNFESDVVLGGANTSAIKGEAINFSNLSKSAIYPLISGQSAESKTKSKEYSARFCDPYVLDADKVKGKIVLCDHPQRAIVPRKAKIGALRSFGAAGMIMIDDEDKAVASNYLSFPATVVSAQGGAEIFSYINSTENPVATILPSITVNKYNPAPMKLMEVLLLVGNPQPDVAAPGVNILAAWPPLNDSSSVPPGKNPTSFNLISGTSMSCPHVSGVAAAIKSWNPTWSPSAIRSAIMTTATHKNNAQGALTLDSGEPATPYDYGAGEVSPMAALRPGLVYETDTEDYLLFLCNYGYNTTTIKRISSSLPDVFECPRNASAAAISDLNYPSIAVSGFEGEGSRTVNRALTNVGEEEEETVYLPSVESPAELTVKVTPERLQFTKNSKKVAYQVAFSAAAASSSLDGDFFGSITWSNGKYKVRTPFVVSSYRRRAASIRIIRGA</sequence>
<dbReference type="Gene3D" id="3.30.70.80">
    <property type="entry name" value="Peptidase S8 propeptide/proteinase inhibitor I9"/>
    <property type="match status" value="1"/>
</dbReference>
<evidence type="ECO:0000256" key="6">
    <source>
        <dbReference type="PIRSR" id="PIRSR615500-1"/>
    </source>
</evidence>
<dbReference type="InterPro" id="IPR034197">
    <property type="entry name" value="Peptidases_S8_3"/>
</dbReference>